<keyword evidence="1" id="KW-0934">Plastid</keyword>
<geneLocation type="chloroplast" evidence="1"/>
<reference evidence="1" key="2">
    <citation type="submission" date="2016-10" db="EMBL/GenBank/DDBJ databases">
        <authorList>
            <person name="de Groot N.N."/>
        </authorList>
    </citation>
    <scope>NUCLEOTIDE SEQUENCE</scope>
    <source>
        <strain evidence="1">J.0604</strain>
    </source>
</reference>
<protein>
    <submittedName>
        <fullName evidence="1">Uracil phosphoribosyltransferase</fullName>
    </submittedName>
</protein>
<sequence>MPINIYTVKHPLVLNWTNHLIHRTNHHNDHQELIGKISLALIYEVCRNTMENQTLYIKYIYQIHKIWLITNQNISLFCSDLQILQAISKDIYALVPSITIYPLIAEEKDHTWQITIMHKSWSRPGSLNNIIILENKLKTNKIHAIIKHIHNTKKANPKIHICCNQCNTTELDNLGQRYSKLNIYTGYIEDSVR</sequence>
<dbReference type="AlphaFoldDB" id="A0A1G4NYU7"/>
<accession>A0A1G4NYU7</accession>
<dbReference type="InterPro" id="IPR029057">
    <property type="entry name" value="PRTase-like"/>
</dbReference>
<keyword evidence="1" id="KW-0150">Chloroplast</keyword>
<gene>
    <name evidence="1" type="primary">upp</name>
    <name evidence="1" type="ORF">J0604_237</name>
</gene>
<reference evidence="1" key="1">
    <citation type="submission" date="2016-10" db="EMBL/GenBank/DDBJ databases">
        <title>Chloroplast genomes as a tool to resolve red algal phylogenies: a case study in the Nemaliales.</title>
        <authorList>
            <person name="Costa J.F."/>
            <person name="Lin S.M."/>
            <person name="Macaya E.C."/>
            <person name="Fernandez-Garcia C."/>
            <person name="Verbruggen H."/>
        </authorList>
    </citation>
    <scope>NUCLEOTIDE SEQUENCE</scope>
    <source>
        <strain evidence="1">J.0604</strain>
    </source>
</reference>
<keyword evidence="1" id="KW-0808">Transferase</keyword>
<name>A0A1G4NYU7_9FLOR</name>
<keyword evidence="1" id="KW-0328">Glycosyltransferase</keyword>
<dbReference type="RefSeq" id="YP_009315241.1">
    <property type="nucleotide sequence ID" value="NC_031665.1"/>
</dbReference>
<dbReference type="GeneID" id="29999616"/>
<proteinExistence type="predicted"/>
<dbReference type="EMBL" id="LT622874">
    <property type="protein sequence ID" value="SCW23696.1"/>
    <property type="molecule type" value="Genomic_DNA"/>
</dbReference>
<organism evidence="1">
    <name type="scientific">Titanophycus setchellii</name>
    <dbReference type="NCBI Taxonomy" id="940129"/>
    <lineage>
        <taxon>Eukaryota</taxon>
        <taxon>Rhodophyta</taxon>
        <taxon>Florideophyceae</taxon>
        <taxon>Nemaliophycidae</taxon>
        <taxon>Nemaliales</taxon>
        <taxon>Liagoraceae</taxon>
        <taxon>Titanophycus</taxon>
    </lineage>
</organism>
<evidence type="ECO:0000313" key="1">
    <source>
        <dbReference type="EMBL" id="SCW23696.1"/>
    </source>
</evidence>
<dbReference type="Gene3D" id="3.40.50.2020">
    <property type="match status" value="1"/>
</dbReference>
<dbReference type="GO" id="GO:0016757">
    <property type="term" value="F:glycosyltransferase activity"/>
    <property type="evidence" value="ECO:0007669"/>
    <property type="project" value="UniProtKB-KW"/>
</dbReference>